<sequence length="713" mass="81164">MNSAPRPRQRRRLILTCVECRKRKQKCDRGQPCAQCIARGPESICIYEKFKSPNNAVARASSKSTESSPGQIQDRASPSLLQNAHEYGYSKSDAFSSMGILTKVISGIDEVTPSHRPAAPQIRSKLRADYFGYVRRLPSKAHCEFLINMFFKDVNHFNGALDEVFFREQLDRWWATAYDVILKQGPDALPLDQWYFPALIFQVLAVALQFLPTPHGFLVKVLKFTSSQTFTELSKEYSDCGEGLSILIGRPSSTLVAIQSSFMRDFWCANAGDLLQAWNHSGRTVKEAMSIGLHLEPELPSSSKPEELLDSLWMNELRKRTWWNLFVWDSFMALELGRPMFIDLKKCTVTPPIECEIPPDRLKRVPTPRSDSDPPIPLTERILRLTISRRFAEIRELESQGSVPQNPEKVKELHDFAVKYREDLPAFFRVTNPDTRWDDSCPFVPTHRELISFLTDSFLMALHRPYIFTRSKSQREVYNCALAILDSQDRLFQFHRASSTQWFVGTTFPTFDAAVLLAVVLVSNPERYHAAFSRPYQSLQRALERLRLIGLSLPLAKSGSEILESTVRRVVEAHERAGPSDIVSTELQLPGVLGEQYPAHNAPSEMVSPDVEPWHFEVKPSEMEWTAQNPEFFDFDFSNLEVPMPLKELLLDEEMAALPAGMDAYDPSFWPQPLEQPGLPDISLEQPGIMNVADNSFWNFLVGYPTSFKGDSL</sequence>
<dbReference type="PANTHER" id="PTHR31001">
    <property type="entry name" value="UNCHARACTERIZED TRANSCRIPTIONAL REGULATORY PROTEIN"/>
    <property type="match status" value="1"/>
</dbReference>
<keyword evidence="6" id="KW-1185">Reference proteome</keyword>
<dbReference type="Gene3D" id="4.10.240.10">
    <property type="entry name" value="Zn(2)-C6 fungal-type DNA-binding domain"/>
    <property type="match status" value="1"/>
</dbReference>
<accession>A0A6A6QXU3</accession>
<dbReference type="GO" id="GO:0003677">
    <property type="term" value="F:DNA binding"/>
    <property type="evidence" value="ECO:0007669"/>
    <property type="project" value="InterPro"/>
</dbReference>
<organism evidence="5 6">
    <name type="scientific">Lophium mytilinum</name>
    <dbReference type="NCBI Taxonomy" id="390894"/>
    <lineage>
        <taxon>Eukaryota</taxon>
        <taxon>Fungi</taxon>
        <taxon>Dikarya</taxon>
        <taxon>Ascomycota</taxon>
        <taxon>Pezizomycotina</taxon>
        <taxon>Dothideomycetes</taxon>
        <taxon>Pleosporomycetidae</taxon>
        <taxon>Mytilinidiales</taxon>
        <taxon>Mytilinidiaceae</taxon>
        <taxon>Lophium</taxon>
    </lineage>
</organism>
<dbReference type="GO" id="GO:0008270">
    <property type="term" value="F:zinc ion binding"/>
    <property type="evidence" value="ECO:0007669"/>
    <property type="project" value="InterPro"/>
</dbReference>
<comment type="subcellular location">
    <subcellularLocation>
        <location evidence="1">Nucleus</location>
    </subcellularLocation>
</comment>
<evidence type="ECO:0000256" key="3">
    <source>
        <dbReference type="ARBA" id="ARBA00023242"/>
    </source>
</evidence>
<dbReference type="InterPro" id="IPR007219">
    <property type="entry name" value="XnlR_reg_dom"/>
</dbReference>
<dbReference type="SMART" id="SM00066">
    <property type="entry name" value="GAL4"/>
    <property type="match status" value="1"/>
</dbReference>
<dbReference type="InterPro" id="IPR036864">
    <property type="entry name" value="Zn2-C6_fun-type_DNA-bd_sf"/>
</dbReference>
<evidence type="ECO:0000313" key="6">
    <source>
        <dbReference type="Proteomes" id="UP000799750"/>
    </source>
</evidence>
<dbReference type="GO" id="GO:0000981">
    <property type="term" value="F:DNA-binding transcription factor activity, RNA polymerase II-specific"/>
    <property type="evidence" value="ECO:0007669"/>
    <property type="project" value="InterPro"/>
</dbReference>
<dbReference type="AlphaFoldDB" id="A0A6A6QXU3"/>
<dbReference type="PANTHER" id="PTHR31001:SF87">
    <property type="entry name" value="COL-21"/>
    <property type="match status" value="1"/>
</dbReference>
<evidence type="ECO:0000256" key="2">
    <source>
        <dbReference type="ARBA" id="ARBA00022723"/>
    </source>
</evidence>
<name>A0A6A6QXU3_9PEZI</name>
<reference evidence="5" key="1">
    <citation type="journal article" date="2020" name="Stud. Mycol.">
        <title>101 Dothideomycetes genomes: a test case for predicting lifestyles and emergence of pathogens.</title>
        <authorList>
            <person name="Haridas S."/>
            <person name="Albert R."/>
            <person name="Binder M."/>
            <person name="Bloem J."/>
            <person name="Labutti K."/>
            <person name="Salamov A."/>
            <person name="Andreopoulos B."/>
            <person name="Baker S."/>
            <person name="Barry K."/>
            <person name="Bills G."/>
            <person name="Bluhm B."/>
            <person name="Cannon C."/>
            <person name="Castanera R."/>
            <person name="Culley D."/>
            <person name="Daum C."/>
            <person name="Ezra D."/>
            <person name="Gonzalez J."/>
            <person name="Henrissat B."/>
            <person name="Kuo A."/>
            <person name="Liang C."/>
            <person name="Lipzen A."/>
            <person name="Lutzoni F."/>
            <person name="Magnuson J."/>
            <person name="Mondo S."/>
            <person name="Nolan M."/>
            <person name="Ohm R."/>
            <person name="Pangilinan J."/>
            <person name="Park H.-J."/>
            <person name="Ramirez L."/>
            <person name="Alfaro M."/>
            <person name="Sun H."/>
            <person name="Tritt A."/>
            <person name="Yoshinaga Y."/>
            <person name="Zwiers L.-H."/>
            <person name="Turgeon B."/>
            <person name="Goodwin S."/>
            <person name="Spatafora J."/>
            <person name="Crous P."/>
            <person name="Grigoriev I."/>
        </authorList>
    </citation>
    <scope>NUCLEOTIDE SEQUENCE</scope>
    <source>
        <strain evidence="5">CBS 269.34</strain>
    </source>
</reference>
<dbReference type="EMBL" id="MU004187">
    <property type="protein sequence ID" value="KAF2497066.1"/>
    <property type="molecule type" value="Genomic_DNA"/>
</dbReference>
<dbReference type="GO" id="GO:0005634">
    <property type="term" value="C:nucleus"/>
    <property type="evidence" value="ECO:0007669"/>
    <property type="project" value="UniProtKB-SubCell"/>
</dbReference>
<dbReference type="SMART" id="SM00906">
    <property type="entry name" value="Fungal_trans"/>
    <property type="match status" value="1"/>
</dbReference>
<dbReference type="CDD" id="cd12148">
    <property type="entry name" value="fungal_TF_MHR"/>
    <property type="match status" value="1"/>
</dbReference>
<dbReference type="GO" id="GO:0006351">
    <property type="term" value="P:DNA-templated transcription"/>
    <property type="evidence" value="ECO:0007669"/>
    <property type="project" value="InterPro"/>
</dbReference>
<dbReference type="Pfam" id="PF00172">
    <property type="entry name" value="Zn_clus"/>
    <property type="match status" value="1"/>
</dbReference>
<dbReference type="SUPFAM" id="SSF57701">
    <property type="entry name" value="Zn2/Cys6 DNA-binding domain"/>
    <property type="match status" value="1"/>
</dbReference>
<dbReference type="PROSITE" id="PS00463">
    <property type="entry name" value="ZN2_CY6_FUNGAL_1"/>
    <property type="match status" value="1"/>
</dbReference>
<dbReference type="InterPro" id="IPR050613">
    <property type="entry name" value="Sec_Metabolite_Reg"/>
</dbReference>
<dbReference type="InterPro" id="IPR001138">
    <property type="entry name" value="Zn2Cys6_DnaBD"/>
</dbReference>
<keyword evidence="3" id="KW-0539">Nucleus</keyword>
<evidence type="ECO:0000256" key="1">
    <source>
        <dbReference type="ARBA" id="ARBA00004123"/>
    </source>
</evidence>
<dbReference type="Pfam" id="PF04082">
    <property type="entry name" value="Fungal_trans"/>
    <property type="match status" value="1"/>
</dbReference>
<protein>
    <recommendedName>
        <fullName evidence="4">Zn(2)-C6 fungal-type domain-containing protein</fullName>
    </recommendedName>
</protein>
<keyword evidence="2" id="KW-0479">Metal-binding</keyword>
<dbReference type="PROSITE" id="PS50048">
    <property type="entry name" value="ZN2_CY6_FUNGAL_2"/>
    <property type="match status" value="1"/>
</dbReference>
<evidence type="ECO:0000313" key="5">
    <source>
        <dbReference type="EMBL" id="KAF2497066.1"/>
    </source>
</evidence>
<feature type="domain" description="Zn(2)-C6 fungal-type" evidence="4">
    <location>
        <begin position="16"/>
        <end position="47"/>
    </location>
</feature>
<gene>
    <name evidence="5" type="ORF">BU16DRAFT_348592</name>
</gene>
<proteinExistence type="predicted"/>
<dbReference type="CDD" id="cd00067">
    <property type="entry name" value="GAL4"/>
    <property type="match status" value="1"/>
</dbReference>
<dbReference type="OrthoDB" id="5344325at2759"/>
<dbReference type="Proteomes" id="UP000799750">
    <property type="component" value="Unassembled WGS sequence"/>
</dbReference>
<evidence type="ECO:0000259" key="4">
    <source>
        <dbReference type="PROSITE" id="PS50048"/>
    </source>
</evidence>